<dbReference type="EMBL" id="LS398547">
    <property type="protein sequence ID" value="SPR11822.1"/>
    <property type="molecule type" value="Genomic_DNA"/>
</dbReference>
<sequence>MYLIETPIIENGTIVINKECCRQSSIVLLILANVFLRYVIDIWFAKISKENLIEQTGIARYSNNVGNRYNQINFIKCATAMRISLN</sequence>
<dbReference type="Proteomes" id="UP000244960">
    <property type="component" value="Chromosome I"/>
</dbReference>
<evidence type="ECO:0000313" key="1">
    <source>
        <dbReference type="EMBL" id="SPR11822.1"/>
    </source>
</evidence>
<keyword evidence="1" id="KW-0808">Transferase</keyword>
<evidence type="ECO:0000313" key="2">
    <source>
        <dbReference type="Proteomes" id="UP000244960"/>
    </source>
</evidence>
<protein>
    <submittedName>
        <fullName evidence="1">Reverse transcriptase</fullName>
    </submittedName>
</protein>
<organism evidence="1 2">
    <name type="scientific">Orientia tsutsugamushi</name>
    <name type="common">Rickettsia tsutsugamushi</name>
    <dbReference type="NCBI Taxonomy" id="784"/>
    <lineage>
        <taxon>Bacteria</taxon>
        <taxon>Pseudomonadati</taxon>
        <taxon>Pseudomonadota</taxon>
        <taxon>Alphaproteobacteria</taxon>
        <taxon>Rickettsiales</taxon>
        <taxon>Rickettsiaceae</taxon>
        <taxon>Rickettsieae</taxon>
        <taxon>Orientia</taxon>
    </lineage>
</organism>
<keyword evidence="1" id="KW-0548">Nucleotidyltransferase</keyword>
<accession>A0A2U3RF37</accession>
<reference evidence="2" key="1">
    <citation type="submission" date="2018-03" db="EMBL/GenBank/DDBJ databases">
        <authorList>
            <person name="Batty M. E."/>
            <person name="Batty M E."/>
        </authorList>
    </citation>
    <scope>NUCLEOTIDE SEQUENCE [LARGE SCALE GENOMIC DNA]</scope>
</reference>
<name>A0A2U3RF37_ORITS</name>
<keyword evidence="1" id="KW-0695">RNA-directed DNA polymerase</keyword>
<gene>
    <name evidence="1" type="ORF">UT176_01990</name>
</gene>
<proteinExistence type="predicted"/>
<dbReference type="AlphaFoldDB" id="A0A2U3RF37"/>
<dbReference type="GO" id="GO:0003964">
    <property type="term" value="F:RNA-directed DNA polymerase activity"/>
    <property type="evidence" value="ECO:0007669"/>
    <property type="project" value="UniProtKB-KW"/>
</dbReference>